<dbReference type="Proteomes" id="UP000285146">
    <property type="component" value="Unassembled WGS sequence"/>
</dbReference>
<dbReference type="EMBL" id="LKEB01000063">
    <property type="protein sequence ID" value="ROV97817.1"/>
    <property type="molecule type" value="Genomic_DNA"/>
</dbReference>
<keyword evidence="4" id="KW-0560">Oxidoreductase</keyword>
<keyword evidence="3" id="KW-0274">FAD</keyword>
<accession>A0A423W3C3</accession>
<protein>
    <recommendedName>
        <fullName evidence="7">FAD-binding domain-containing protein</fullName>
    </recommendedName>
</protein>
<sequence>MARPIRIAISGGGLAGACLIHALIKHPHLDVHIFESAAEFRESGAAVGIARNALTALDLIGPSAAESLKRAGAVPQLGVRFKLGHGPDRGALVDEADSKTENRRLTSIVHRAAFLRELLADIPKERMHASKKLVNVDRPTEEGPITLHFADGSTHECDVLVGADGIHSRVRGLVLGEEDPASHPRNTGFWVIMTLQPYDKAQASLGKEFFDLKDARDFFAISLNRLPSTFGNIPQPALTCLGSGAGMSIEDSLILSTLLGRTATPDEAQIALDVYDRIRRPRTQRIVESSRGTGLIMTGKGEKRLELAWLKPNLLPRWDFIIDFDNEKHRDEALELLETQLKKA</sequence>
<keyword evidence="2" id="KW-0285">Flavoprotein</keyword>
<evidence type="ECO:0000256" key="1">
    <source>
        <dbReference type="ARBA" id="ARBA00007992"/>
    </source>
</evidence>
<dbReference type="AlphaFoldDB" id="A0A423W3C3"/>
<gene>
    <name evidence="5" type="ORF">VPNG_08659</name>
</gene>
<proteinExistence type="inferred from homology"/>
<evidence type="ECO:0000256" key="2">
    <source>
        <dbReference type="ARBA" id="ARBA00022630"/>
    </source>
</evidence>
<dbReference type="OrthoDB" id="16820at2759"/>
<name>A0A423W3C3_9PEZI</name>
<dbReference type="InterPro" id="IPR036188">
    <property type="entry name" value="FAD/NAD-bd_sf"/>
</dbReference>
<dbReference type="InterPro" id="IPR051104">
    <property type="entry name" value="FAD_monoxygenase"/>
</dbReference>
<keyword evidence="6" id="KW-1185">Reference proteome</keyword>
<evidence type="ECO:0000256" key="4">
    <source>
        <dbReference type="ARBA" id="ARBA00023002"/>
    </source>
</evidence>
<evidence type="ECO:0000313" key="5">
    <source>
        <dbReference type="EMBL" id="ROV97817.1"/>
    </source>
</evidence>
<dbReference type="Gene3D" id="3.50.50.60">
    <property type="entry name" value="FAD/NAD(P)-binding domain"/>
    <property type="match status" value="2"/>
</dbReference>
<comment type="caution">
    <text evidence="5">The sequence shown here is derived from an EMBL/GenBank/DDBJ whole genome shotgun (WGS) entry which is preliminary data.</text>
</comment>
<dbReference type="InParanoid" id="A0A423W3C3"/>
<dbReference type="STRING" id="1230097.A0A423W3C3"/>
<evidence type="ECO:0000313" key="6">
    <source>
        <dbReference type="Proteomes" id="UP000285146"/>
    </source>
</evidence>
<organism evidence="5 6">
    <name type="scientific">Cytospora leucostoma</name>
    <dbReference type="NCBI Taxonomy" id="1230097"/>
    <lineage>
        <taxon>Eukaryota</taxon>
        <taxon>Fungi</taxon>
        <taxon>Dikarya</taxon>
        <taxon>Ascomycota</taxon>
        <taxon>Pezizomycotina</taxon>
        <taxon>Sordariomycetes</taxon>
        <taxon>Sordariomycetidae</taxon>
        <taxon>Diaporthales</taxon>
        <taxon>Cytosporaceae</taxon>
        <taxon>Cytospora</taxon>
    </lineage>
</organism>
<evidence type="ECO:0000256" key="3">
    <source>
        <dbReference type="ARBA" id="ARBA00022827"/>
    </source>
</evidence>
<reference evidence="5 6" key="1">
    <citation type="submission" date="2015-09" db="EMBL/GenBank/DDBJ databases">
        <title>Host preference determinants of Valsa canker pathogens revealed by comparative genomics.</title>
        <authorList>
            <person name="Yin Z."/>
            <person name="Huang L."/>
        </authorList>
    </citation>
    <scope>NUCLEOTIDE SEQUENCE [LARGE SCALE GENOMIC DNA]</scope>
    <source>
        <strain evidence="5 6">SXYLt</strain>
    </source>
</reference>
<comment type="similarity">
    <text evidence="1">Belongs to the paxM FAD-dependent monooxygenase family.</text>
</comment>
<dbReference type="PANTHER" id="PTHR46720:SF3">
    <property type="entry name" value="FAD-BINDING DOMAIN-CONTAINING PROTEIN-RELATED"/>
    <property type="match status" value="1"/>
</dbReference>
<dbReference type="GO" id="GO:0044550">
    <property type="term" value="P:secondary metabolite biosynthetic process"/>
    <property type="evidence" value="ECO:0007669"/>
    <property type="project" value="TreeGrafter"/>
</dbReference>
<dbReference type="SUPFAM" id="SSF51905">
    <property type="entry name" value="FAD/NAD(P)-binding domain"/>
    <property type="match status" value="1"/>
</dbReference>
<dbReference type="PANTHER" id="PTHR46720">
    <property type="entry name" value="HYDROXYLASE, PUTATIVE (AFU_ORTHOLOGUE AFUA_3G01460)-RELATED"/>
    <property type="match status" value="1"/>
</dbReference>
<dbReference type="PROSITE" id="PS51257">
    <property type="entry name" value="PROKAR_LIPOPROTEIN"/>
    <property type="match status" value="1"/>
</dbReference>
<evidence type="ECO:0008006" key="7">
    <source>
        <dbReference type="Google" id="ProtNLM"/>
    </source>
</evidence>
<dbReference type="GO" id="GO:0016491">
    <property type="term" value="F:oxidoreductase activity"/>
    <property type="evidence" value="ECO:0007669"/>
    <property type="project" value="UniProtKB-KW"/>
</dbReference>